<keyword evidence="7" id="KW-0560">Oxidoreductase</keyword>
<gene>
    <name evidence="14" type="ORF">GQ607_008581</name>
</gene>
<protein>
    <recommendedName>
        <fullName evidence="4">D-malate dehydrogenase (decarboxylating)</fullName>
        <ecNumber evidence="4">1.1.1.83</ecNumber>
    </recommendedName>
</protein>
<comment type="cofactor">
    <cofactor evidence="2">
        <name>Mg(2+)</name>
        <dbReference type="ChEBI" id="CHEBI:18420"/>
    </cofactor>
</comment>
<dbReference type="Proteomes" id="UP000434172">
    <property type="component" value="Unassembled WGS sequence"/>
</dbReference>
<keyword evidence="15" id="KW-1185">Reference proteome</keyword>
<keyword evidence="5" id="KW-0479">Metal-binding</keyword>
<keyword evidence="12" id="KW-1133">Transmembrane helix</keyword>
<dbReference type="PROSITE" id="PS00470">
    <property type="entry name" value="IDH_IMDH"/>
    <property type="match status" value="1"/>
</dbReference>
<feature type="compositionally biased region" description="Basic and acidic residues" evidence="11">
    <location>
        <begin position="597"/>
        <end position="610"/>
    </location>
</feature>
<dbReference type="SMART" id="SM01329">
    <property type="entry name" value="Iso_dh"/>
    <property type="match status" value="1"/>
</dbReference>
<evidence type="ECO:0000256" key="4">
    <source>
        <dbReference type="ARBA" id="ARBA00013126"/>
    </source>
</evidence>
<feature type="transmembrane region" description="Helical" evidence="12">
    <location>
        <begin position="544"/>
        <end position="568"/>
    </location>
</feature>
<feature type="region of interest" description="Disordered" evidence="11">
    <location>
        <begin position="587"/>
        <end position="640"/>
    </location>
</feature>
<dbReference type="SUPFAM" id="SSF53659">
    <property type="entry name" value="Isocitrate/Isopropylmalate dehydrogenase-like"/>
    <property type="match status" value="1"/>
</dbReference>
<evidence type="ECO:0000256" key="3">
    <source>
        <dbReference type="ARBA" id="ARBA00007769"/>
    </source>
</evidence>
<dbReference type="GO" id="GO:0051287">
    <property type="term" value="F:NAD binding"/>
    <property type="evidence" value="ECO:0007669"/>
    <property type="project" value="InterPro"/>
</dbReference>
<evidence type="ECO:0000256" key="7">
    <source>
        <dbReference type="ARBA" id="ARBA00023002"/>
    </source>
</evidence>
<dbReference type="InterPro" id="IPR050501">
    <property type="entry name" value="ICDH/IPMDH"/>
</dbReference>
<evidence type="ECO:0000256" key="8">
    <source>
        <dbReference type="ARBA" id="ARBA00023027"/>
    </source>
</evidence>
<evidence type="ECO:0000256" key="9">
    <source>
        <dbReference type="ARBA" id="ARBA00023211"/>
    </source>
</evidence>
<evidence type="ECO:0000256" key="10">
    <source>
        <dbReference type="ARBA" id="ARBA00049301"/>
    </source>
</evidence>
<accession>A0A8H3W847</accession>
<dbReference type="GO" id="GO:0046553">
    <property type="term" value="F:D-malate dehydrogenase (decarboxylating) (NAD+) activity"/>
    <property type="evidence" value="ECO:0007669"/>
    <property type="project" value="UniProtKB-EC"/>
</dbReference>
<dbReference type="Gene3D" id="3.40.718.10">
    <property type="entry name" value="Isopropylmalate Dehydrogenase"/>
    <property type="match status" value="1"/>
</dbReference>
<dbReference type="GO" id="GO:0000287">
    <property type="term" value="F:magnesium ion binding"/>
    <property type="evidence" value="ECO:0007669"/>
    <property type="project" value="InterPro"/>
</dbReference>
<comment type="catalytic activity">
    <reaction evidence="10">
        <text>(R)-malate + NAD(+) = pyruvate + CO2 + NADH</text>
        <dbReference type="Rhea" id="RHEA:18365"/>
        <dbReference type="ChEBI" id="CHEBI:15361"/>
        <dbReference type="ChEBI" id="CHEBI:15588"/>
        <dbReference type="ChEBI" id="CHEBI:16526"/>
        <dbReference type="ChEBI" id="CHEBI:57540"/>
        <dbReference type="ChEBI" id="CHEBI:57945"/>
        <dbReference type="EC" id="1.1.1.83"/>
    </reaction>
</comment>
<proteinExistence type="inferred from homology"/>
<evidence type="ECO:0000256" key="12">
    <source>
        <dbReference type="SAM" id="Phobius"/>
    </source>
</evidence>
<evidence type="ECO:0000313" key="15">
    <source>
        <dbReference type="Proteomes" id="UP000434172"/>
    </source>
</evidence>
<comment type="caution">
    <text evidence="14">The sequence shown here is derived from an EMBL/GenBank/DDBJ whole genome shotgun (WGS) entry which is preliminary data.</text>
</comment>
<evidence type="ECO:0000256" key="2">
    <source>
        <dbReference type="ARBA" id="ARBA00001946"/>
    </source>
</evidence>
<name>A0A8H3W847_9PEZI</name>
<keyword evidence="12" id="KW-0472">Membrane</keyword>
<dbReference type="EMBL" id="WOWK01000046">
    <property type="protein sequence ID" value="KAF0324151.1"/>
    <property type="molecule type" value="Genomic_DNA"/>
</dbReference>
<organism evidence="14 15">
    <name type="scientific">Colletotrichum asianum</name>
    <dbReference type="NCBI Taxonomy" id="702518"/>
    <lineage>
        <taxon>Eukaryota</taxon>
        <taxon>Fungi</taxon>
        <taxon>Dikarya</taxon>
        <taxon>Ascomycota</taxon>
        <taxon>Pezizomycotina</taxon>
        <taxon>Sordariomycetes</taxon>
        <taxon>Hypocreomycetidae</taxon>
        <taxon>Glomerellales</taxon>
        <taxon>Glomerellaceae</taxon>
        <taxon>Colletotrichum</taxon>
        <taxon>Colletotrichum gloeosporioides species complex</taxon>
    </lineage>
</organism>
<evidence type="ECO:0000313" key="14">
    <source>
        <dbReference type="EMBL" id="KAF0324151.1"/>
    </source>
</evidence>
<dbReference type="InterPro" id="IPR011829">
    <property type="entry name" value="TTC_DH"/>
</dbReference>
<comment type="similarity">
    <text evidence="3">Belongs to the isocitrate and isopropylmalate dehydrogenases family.</text>
</comment>
<evidence type="ECO:0000259" key="13">
    <source>
        <dbReference type="SMART" id="SM01329"/>
    </source>
</evidence>
<dbReference type="PANTHER" id="PTHR43275:SF1">
    <property type="entry name" value="D-MALATE DEHYDROGENASE [DECARBOXYLATING]"/>
    <property type="match status" value="1"/>
</dbReference>
<keyword evidence="6" id="KW-0460">Magnesium</keyword>
<dbReference type="InterPro" id="IPR024084">
    <property type="entry name" value="IsoPropMal-DH-like_dom"/>
</dbReference>
<sequence>MSPSALPAKKSYSIASMGADGIGPEVIDAGVEVLKALSETLGTFDLNFTDYDWSSETYKKTGKYIPDGGLEQLKKHDAILFGAVGAPDVPDHISLWGLRLAICQPFQQYANVRPTRVLRGTQSPLRNCAEGDLDWVIIRENSEGEYAGQGGRSHRGLPWETATETAIFTRHGVERIVRFAFETAQSRPRKLLTFVTKSNAQRNGMVLWDEVVYDVAKDFPDVTLDKMLVDAMTTRMVLNPKSLDTIVATNLHADILSDLAAALAGSIGIAPTSNLDPTRKNPSMFEPIHGSAFDITGKGVANPVATFWTAAEMLAWLGEKDAAGKLMEVVESVTGKGIVTADLGGKATTKEVTAAVVAEIKEKLAKPENITSGVICLADMVVDSTTTTLPTECFPETYDNIWRPISNSFNVILGNQPGLAYPGTACISGWTSACNTTVHLKSGQEVSQTWCCPPGGWTCLTVDPGETPYRDCVSMLSTPTEVWVNNLVTKGSSETTLWSSWRKVSLSDLPSSGPIKLKHPPFPLYGIIPPGDEDNSQSGLTTGAIAGMAVGIVVTVLILIGIAVFVCLRKRKEKRLAQSQVTAVEGDPHYKGLGYDTKQELPGHGSESRELQPISPPPVELSSQTKPSEVEGQPPVELAS</sequence>
<dbReference type="InterPro" id="IPR019818">
    <property type="entry name" value="IsoCit/isopropylmalate_DH_CS"/>
</dbReference>
<feature type="domain" description="Isopropylmalate dehydrogenase-like" evidence="13">
    <location>
        <begin position="13"/>
        <end position="356"/>
    </location>
</feature>
<evidence type="ECO:0000256" key="1">
    <source>
        <dbReference type="ARBA" id="ARBA00001936"/>
    </source>
</evidence>
<dbReference type="OrthoDB" id="310895at2759"/>
<evidence type="ECO:0000256" key="5">
    <source>
        <dbReference type="ARBA" id="ARBA00022723"/>
    </source>
</evidence>
<dbReference type="EC" id="1.1.1.83" evidence="4"/>
<dbReference type="Pfam" id="PF00180">
    <property type="entry name" value="Iso_dh"/>
    <property type="match status" value="1"/>
</dbReference>
<keyword evidence="9" id="KW-0464">Manganese</keyword>
<reference evidence="14 15" key="1">
    <citation type="submission" date="2019-12" db="EMBL/GenBank/DDBJ databases">
        <title>A genome sequence resource for the geographically widespread anthracnose pathogen Colletotrichum asianum.</title>
        <authorList>
            <person name="Meng Y."/>
        </authorList>
    </citation>
    <scope>NUCLEOTIDE SEQUENCE [LARGE SCALE GENOMIC DNA]</scope>
    <source>
        <strain evidence="14 15">ICMP 18580</strain>
    </source>
</reference>
<dbReference type="PANTHER" id="PTHR43275">
    <property type="entry name" value="D-MALATE DEHYDROGENASE [DECARBOXYLATING]"/>
    <property type="match status" value="1"/>
</dbReference>
<evidence type="ECO:0000256" key="11">
    <source>
        <dbReference type="SAM" id="MobiDB-lite"/>
    </source>
</evidence>
<comment type="cofactor">
    <cofactor evidence="1">
        <name>Mn(2+)</name>
        <dbReference type="ChEBI" id="CHEBI:29035"/>
    </cofactor>
</comment>
<dbReference type="AlphaFoldDB" id="A0A8H3W847"/>
<evidence type="ECO:0000256" key="6">
    <source>
        <dbReference type="ARBA" id="ARBA00022842"/>
    </source>
</evidence>
<dbReference type="NCBIfam" id="TIGR02089">
    <property type="entry name" value="TTC"/>
    <property type="match status" value="1"/>
</dbReference>
<keyword evidence="8" id="KW-0520">NAD</keyword>
<keyword evidence="12" id="KW-0812">Transmembrane</keyword>